<dbReference type="OrthoDB" id="2505887at2759"/>
<sequence>MSPRRAAKAASANIAKQLDSSDSDDEEHYGARVPTEKNRRLSSASSRCRAKAHIATAAGSSPRTPRPLSTKGVTPRPRKRPLAPSGSDVEDLTREPLAQPFPVFEESPARKKQKLPLTDKEDHHSRPLSVRNAEDVDEELPDPTSAFSRMNYSVRATCSTEGTTPETLLEGSLDTEDAYEEQFWEPPEADPCIKIPGEPILAQTKKGDVYWPAMVLDYIPPRERNEKEGKYRVLFLDNAERCIHRARFYIAEDDEFGTCKLGQFTSQFNEVEADEDFVASPIQQTGHRPSSPVPTDPPPSSSEFYELSVHEQLSYTKPILQAILMGTYTPAAERHNGFIAGGNARDIVVQNAAMRGDMDPRDVSELQNRLMEWCLRDERYARRMEGDAVVLTEPPIKPRSHQDAPEPALAQEGLPPNAKMTIAVDREVSPAMTLASTPPTEPPSSQLSVVSTIETVHIEDPRKSLLDVVAHTDPPRQRGCPQYEALSAREKIEYCLNVLLPESIIQIFLWKSGDRKCISLRSPEEEAALHTVGEEMRAKRDWVFDVMRLRDMHEHRRGVKRKRPVPEKDAVVEGTGTRTRLRTRKSIP</sequence>
<dbReference type="VEuPathDB" id="FungiDB:PLEOSDRAFT_164671"/>
<dbReference type="InParanoid" id="A0A067NYA6"/>
<feature type="compositionally biased region" description="Basic and acidic residues" evidence="1">
    <location>
        <begin position="28"/>
        <end position="39"/>
    </location>
</feature>
<dbReference type="EMBL" id="KL198004">
    <property type="protein sequence ID" value="KDQ33063.1"/>
    <property type="molecule type" value="Genomic_DNA"/>
</dbReference>
<evidence type="ECO:0000313" key="3">
    <source>
        <dbReference type="Proteomes" id="UP000027073"/>
    </source>
</evidence>
<proteinExistence type="predicted"/>
<feature type="region of interest" description="Disordered" evidence="1">
    <location>
        <begin position="282"/>
        <end position="303"/>
    </location>
</feature>
<organism evidence="2 3">
    <name type="scientific">Pleurotus ostreatus (strain PC15)</name>
    <name type="common">Oyster mushroom</name>
    <dbReference type="NCBI Taxonomy" id="1137138"/>
    <lineage>
        <taxon>Eukaryota</taxon>
        <taxon>Fungi</taxon>
        <taxon>Dikarya</taxon>
        <taxon>Basidiomycota</taxon>
        <taxon>Agaricomycotina</taxon>
        <taxon>Agaricomycetes</taxon>
        <taxon>Agaricomycetidae</taxon>
        <taxon>Agaricales</taxon>
        <taxon>Pleurotineae</taxon>
        <taxon>Pleurotaceae</taxon>
        <taxon>Pleurotus</taxon>
    </lineage>
</organism>
<feature type="compositionally biased region" description="Pro residues" evidence="1">
    <location>
        <begin position="291"/>
        <end position="300"/>
    </location>
</feature>
<dbReference type="AlphaFoldDB" id="A0A067NYA6"/>
<dbReference type="Proteomes" id="UP000027073">
    <property type="component" value="Unassembled WGS sequence"/>
</dbReference>
<gene>
    <name evidence="2" type="ORF">PLEOSDRAFT_164671</name>
</gene>
<accession>A0A067NYA6</accession>
<evidence type="ECO:0000313" key="2">
    <source>
        <dbReference type="EMBL" id="KDQ33063.1"/>
    </source>
</evidence>
<feature type="compositionally biased region" description="Basic residues" evidence="1">
    <location>
        <begin position="579"/>
        <end position="588"/>
    </location>
</feature>
<feature type="region of interest" description="Disordered" evidence="1">
    <location>
        <begin position="1"/>
        <end position="145"/>
    </location>
</feature>
<protein>
    <recommendedName>
        <fullName evidence="4">PWWP domain-containing protein</fullName>
    </recommendedName>
</protein>
<name>A0A067NYA6_PLEO1</name>
<dbReference type="STRING" id="1137138.A0A067NYA6"/>
<evidence type="ECO:0008006" key="4">
    <source>
        <dbReference type="Google" id="ProtNLM"/>
    </source>
</evidence>
<dbReference type="HOGENOM" id="CLU_463890_0_0_1"/>
<reference evidence="3" key="1">
    <citation type="journal article" date="2014" name="Proc. Natl. Acad. Sci. U.S.A.">
        <title>Extensive sampling of basidiomycete genomes demonstrates inadequacy of the white-rot/brown-rot paradigm for wood decay fungi.</title>
        <authorList>
            <person name="Riley R."/>
            <person name="Salamov A.A."/>
            <person name="Brown D.W."/>
            <person name="Nagy L.G."/>
            <person name="Floudas D."/>
            <person name="Held B.W."/>
            <person name="Levasseur A."/>
            <person name="Lombard V."/>
            <person name="Morin E."/>
            <person name="Otillar R."/>
            <person name="Lindquist E.A."/>
            <person name="Sun H."/>
            <person name="LaButti K.M."/>
            <person name="Schmutz J."/>
            <person name="Jabbour D."/>
            <person name="Luo H."/>
            <person name="Baker S.E."/>
            <person name="Pisabarro A.G."/>
            <person name="Walton J.D."/>
            <person name="Blanchette R.A."/>
            <person name="Henrissat B."/>
            <person name="Martin F."/>
            <person name="Cullen D."/>
            <person name="Hibbett D.S."/>
            <person name="Grigoriev I.V."/>
        </authorList>
    </citation>
    <scope>NUCLEOTIDE SEQUENCE [LARGE SCALE GENOMIC DNA]</scope>
    <source>
        <strain evidence="3">PC15</strain>
    </source>
</reference>
<feature type="region of interest" description="Disordered" evidence="1">
    <location>
        <begin position="555"/>
        <end position="588"/>
    </location>
</feature>
<evidence type="ECO:0000256" key="1">
    <source>
        <dbReference type="SAM" id="MobiDB-lite"/>
    </source>
</evidence>